<name>A0A9X9XRT7_9BRAD</name>
<evidence type="ECO:0000313" key="1">
    <source>
        <dbReference type="EMBL" id="UEM10381.1"/>
    </source>
</evidence>
<dbReference type="RefSeq" id="WP_225005338.1">
    <property type="nucleotide sequence ID" value="NZ_CP086136.1"/>
</dbReference>
<dbReference type="KEGG" id="bban:J4G43_037860"/>
<sequence>MHEMTHVWQAFNDSNWTMARSFWAQTIGSGYEYTPGDSWDSYNVEQQAHIVEDWHKYKISSPMLAEERYPYVRLVIRSGRLTFPRGLDLVALKKDLQDLRARHLD</sequence>
<protein>
    <submittedName>
        <fullName evidence="1">Uncharacterized protein</fullName>
    </submittedName>
</protein>
<proteinExistence type="predicted"/>
<dbReference type="Proteomes" id="UP000664702">
    <property type="component" value="Chromosome"/>
</dbReference>
<dbReference type="EMBL" id="CP086136">
    <property type="protein sequence ID" value="UEM10381.1"/>
    <property type="molecule type" value="Genomic_DNA"/>
</dbReference>
<accession>A0A9X9XRT7</accession>
<evidence type="ECO:0000313" key="2">
    <source>
        <dbReference type="Proteomes" id="UP000664702"/>
    </source>
</evidence>
<organism evidence="1 2">
    <name type="scientific">Bradyrhizobium barranii subsp. barranii</name>
    <dbReference type="NCBI Taxonomy" id="2823807"/>
    <lineage>
        <taxon>Bacteria</taxon>
        <taxon>Pseudomonadati</taxon>
        <taxon>Pseudomonadota</taxon>
        <taxon>Alphaproteobacteria</taxon>
        <taxon>Hyphomicrobiales</taxon>
        <taxon>Nitrobacteraceae</taxon>
        <taxon>Bradyrhizobium</taxon>
        <taxon>Bradyrhizobium barranii</taxon>
    </lineage>
</organism>
<gene>
    <name evidence="1" type="ORF">J4G43_037860</name>
</gene>
<dbReference type="AlphaFoldDB" id="A0A9X9XRT7"/>
<reference evidence="1 2" key="1">
    <citation type="journal article" date="2022" name="Int. J. Syst. Evol. Microbiol.">
        <title>Strains of Bradyrhizobium barranii sp. nov. associated with legumes native to Canada are symbionts of soybeans and belong to different subspecies (subsp. barranii subsp. nov. and subsp. apii subsp. nov.) and symbiovars (sv. glycinearum and sv. septentrionale).</title>
        <authorList>
            <person name="Bromfield E.S.P."/>
            <person name="Cloutier S."/>
            <person name="Wasai-Hara S."/>
            <person name="Minamisawa K."/>
        </authorList>
    </citation>
    <scope>NUCLEOTIDE SEQUENCE [LARGE SCALE GENOMIC DNA]</scope>
    <source>
        <strain evidence="1 2">144S4</strain>
    </source>
</reference>